<keyword evidence="1" id="KW-1133">Transmembrane helix</keyword>
<dbReference type="AlphaFoldDB" id="A0A2T0VHQ4"/>
<feature type="transmembrane region" description="Helical" evidence="1">
    <location>
        <begin position="41"/>
        <end position="62"/>
    </location>
</feature>
<dbReference type="SUPFAM" id="SSF48452">
    <property type="entry name" value="TPR-like"/>
    <property type="match status" value="1"/>
</dbReference>
<comment type="caution">
    <text evidence="2">The sequence shown here is derived from an EMBL/GenBank/DDBJ whole genome shotgun (WGS) entry which is preliminary data.</text>
</comment>
<organism evidence="2 3">
    <name type="scientific">Glaciihabitans tibetensis</name>
    <dbReference type="NCBI Taxonomy" id="1266600"/>
    <lineage>
        <taxon>Bacteria</taxon>
        <taxon>Bacillati</taxon>
        <taxon>Actinomycetota</taxon>
        <taxon>Actinomycetes</taxon>
        <taxon>Micrococcales</taxon>
        <taxon>Microbacteriaceae</taxon>
        <taxon>Glaciihabitans</taxon>
    </lineage>
</organism>
<gene>
    <name evidence="2" type="ORF">B0I08_102382</name>
</gene>
<evidence type="ECO:0008006" key="4">
    <source>
        <dbReference type="Google" id="ProtNLM"/>
    </source>
</evidence>
<accession>A0A2T0VHQ4</accession>
<proteinExistence type="predicted"/>
<name>A0A2T0VHQ4_9MICO</name>
<dbReference type="OrthoDB" id="4485518at2"/>
<protein>
    <recommendedName>
        <fullName evidence="4">Tetratricopeptide repeat protein</fullName>
    </recommendedName>
</protein>
<evidence type="ECO:0000313" key="3">
    <source>
        <dbReference type="Proteomes" id="UP000237983"/>
    </source>
</evidence>
<keyword evidence="1" id="KW-0472">Membrane</keyword>
<dbReference type="RefSeq" id="WP_106210689.1">
    <property type="nucleotide sequence ID" value="NZ_PVTL01000002.1"/>
</dbReference>
<reference evidence="2 3" key="1">
    <citation type="submission" date="2018-03" db="EMBL/GenBank/DDBJ databases">
        <title>Genomic Encyclopedia of Type Strains, Phase III (KMG-III): the genomes of soil and plant-associated and newly described type strains.</title>
        <authorList>
            <person name="Whitman W."/>
        </authorList>
    </citation>
    <scope>NUCLEOTIDE SEQUENCE [LARGE SCALE GENOMIC DNA]</scope>
    <source>
        <strain evidence="2 3">CGMCC 1.12484</strain>
    </source>
</reference>
<sequence>MKNRVAAITMAALLLLYLVLVMRYAFVLITTDVPAARAMGFALAVLPVVGFWALYAEIAFVLRGESMVRALAALGELPVDDLPRLPSGRIDPKEADKQFPAFQAEVEAAPADWKAWTRLGLAYDASGDRKRARWATRQAIRLRRGKPLSPRSA</sequence>
<dbReference type="EMBL" id="PVTL01000002">
    <property type="protein sequence ID" value="PRY69705.1"/>
    <property type="molecule type" value="Genomic_DNA"/>
</dbReference>
<keyword evidence="1" id="KW-0812">Transmembrane</keyword>
<dbReference type="Proteomes" id="UP000237983">
    <property type="component" value="Unassembled WGS sequence"/>
</dbReference>
<dbReference type="Gene3D" id="1.25.40.10">
    <property type="entry name" value="Tetratricopeptide repeat domain"/>
    <property type="match status" value="1"/>
</dbReference>
<evidence type="ECO:0000313" key="2">
    <source>
        <dbReference type="EMBL" id="PRY69705.1"/>
    </source>
</evidence>
<dbReference type="InterPro" id="IPR011990">
    <property type="entry name" value="TPR-like_helical_dom_sf"/>
</dbReference>
<evidence type="ECO:0000256" key="1">
    <source>
        <dbReference type="SAM" id="Phobius"/>
    </source>
</evidence>
<keyword evidence="3" id="KW-1185">Reference proteome</keyword>